<evidence type="ECO:0000313" key="1">
    <source>
        <dbReference type="EMBL" id="SEQ77113.1"/>
    </source>
</evidence>
<dbReference type="RefSeq" id="WP_074722854.1">
    <property type="nucleotide sequence ID" value="NZ_CBCRVS010000019.1"/>
</dbReference>
<protein>
    <submittedName>
        <fullName evidence="1">Uncharacterized protein</fullName>
    </submittedName>
</protein>
<reference evidence="2" key="1">
    <citation type="submission" date="2016-10" db="EMBL/GenBank/DDBJ databases">
        <authorList>
            <person name="Varghese N."/>
            <person name="Submissions S."/>
        </authorList>
    </citation>
    <scope>NUCLEOTIDE SEQUENCE [LARGE SCALE GENOMIC DNA]</scope>
    <source>
        <strain evidence="2">DSM 15719</strain>
    </source>
</reference>
<dbReference type="OrthoDB" id="7067095at2"/>
<dbReference type="EMBL" id="FOFZ01000004">
    <property type="protein sequence ID" value="SEQ77113.1"/>
    <property type="molecule type" value="Genomic_DNA"/>
</dbReference>
<keyword evidence="2" id="KW-1185">Reference proteome</keyword>
<sequence>MKSEWIATYEGSEIKVTNGWFTGEKLFVNNELQDEQLNFITPSQMTGTLTTKDGKQLNIKANISGFATTSCRLFIDNKKIELQQTK</sequence>
<accession>A0A1H9IR74</accession>
<dbReference type="Proteomes" id="UP000183658">
    <property type="component" value="Unassembled WGS sequence"/>
</dbReference>
<organism evidence="1 2">
    <name type="scientific">Flavobacterium frigoris</name>
    <dbReference type="NCBI Taxonomy" id="229204"/>
    <lineage>
        <taxon>Bacteria</taxon>
        <taxon>Pseudomonadati</taxon>
        <taxon>Bacteroidota</taxon>
        <taxon>Flavobacteriia</taxon>
        <taxon>Flavobacteriales</taxon>
        <taxon>Flavobacteriaceae</taxon>
        <taxon>Flavobacterium</taxon>
    </lineage>
</organism>
<name>A0A1H9IR74_FLAFI</name>
<proteinExistence type="predicted"/>
<dbReference type="AlphaFoldDB" id="A0A1H9IR74"/>
<gene>
    <name evidence="1" type="ORF">SAMN05444355_10490</name>
</gene>
<evidence type="ECO:0000313" key="2">
    <source>
        <dbReference type="Proteomes" id="UP000183658"/>
    </source>
</evidence>